<dbReference type="GO" id="GO:0009279">
    <property type="term" value="C:cell outer membrane"/>
    <property type="evidence" value="ECO:0007669"/>
    <property type="project" value="UniProtKB-SubCell"/>
</dbReference>
<dbReference type="InterPro" id="IPR005017">
    <property type="entry name" value="OMPP1/FadL/TodX"/>
</dbReference>
<dbReference type="Proteomes" id="UP000185639">
    <property type="component" value="Unassembled WGS sequence"/>
</dbReference>
<organism evidence="9 10">
    <name type="scientific">Thalassolituus maritimus</name>
    <dbReference type="NCBI Taxonomy" id="484498"/>
    <lineage>
        <taxon>Bacteria</taxon>
        <taxon>Pseudomonadati</taxon>
        <taxon>Pseudomonadota</taxon>
        <taxon>Gammaproteobacteria</taxon>
        <taxon>Oceanospirillales</taxon>
        <taxon>Oceanospirillaceae</taxon>
        <taxon>Thalassolituus</taxon>
    </lineage>
</organism>
<dbReference type="PANTHER" id="PTHR35093:SF8">
    <property type="entry name" value="OUTER MEMBRANE PROTEIN NMB0088-RELATED"/>
    <property type="match status" value="1"/>
</dbReference>
<dbReference type="RefSeq" id="WP_084188715.1">
    <property type="nucleotide sequence ID" value="NZ_FTOH01000003.1"/>
</dbReference>
<dbReference type="OrthoDB" id="19849at2"/>
<evidence type="ECO:0000313" key="9">
    <source>
        <dbReference type="EMBL" id="SIS69899.1"/>
    </source>
</evidence>
<keyword evidence="6" id="KW-0472">Membrane</keyword>
<evidence type="ECO:0000256" key="1">
    <source>
        <dbReference type="ARBA" id="ARBA00004571"/>
    </source>
</evidence>
<reference evidence="10" key="1">
    <citation type="submission" date="2017-01" db="EMBL/GenBank/DDBJ databases">
        <authorList>
            <person name="Varghese N."/>
            <person name="Submissions S."/>
        </authorList>
    </citation>
    <scope>NUCLEOTIDE SEQUENCE [LARGE SCALE GENOMIC DNA]</scope>
    <source>
        <strain evidence="10">DSM 24913</strain>
    </source>
</reference>
<name>A0A1N7L7T0_9GAMM</name>
<sequence length="548" mass="60396">MRKLALLAMLVPGVANAELLQNLFIDNKAMSLGNAVTADPTGIMDIHFNPAGLTKLDGRQFQLQFHNIILNSEAEFSLPDDFDSSEAGLLDPSKDPVLNEGKSKAHVAAYFPGIGRQGIPLPIIALPTAGISIKPPGSKFTFANAVYAPMAAGFSKGDDDPGRYQAKEVAIQRLTYLSPSFGYQVNDQFSVGAGLLFSHQAVSLEQELRAPNVLVGVLEELQNAFGCLDPDPETGEIERNDPLAPFITLCGGDVGPYDDIGTLDITMTESLSPSFNLGMLWEPNGWFKFGMSYQSEANTKLTGDYELEYTDDFADFFRTFNSSIIGAVTGAIFSFPQGQTYESGHVTSELTYPQHFQAGVKFKYFDIFHFNLDAGWTDFDEWDSLDIQFDRQVSFLSTAKILSPDLVTDTTLEMPLNFRSVWTYNIGMAMDLNSRIQLRAGFEPRHSSIPKDSRSLQAPIGFMRMYAVGLGYQWDLDTTIDLSMSFMKSVEHIKADPQDASSNNEYPNSSNSLNRNCLTCVVTNPYPGLDVDTKLTIGHAGISFRTKF</sequence>
<protein>
    <submittedName>
        <fullName evidence="9">Long-chain fatty acid transport protein</fullName>
    </submittedName>
</protein>
<proteinExistence type="inferred from homology"/>
<keyword evidence="4" id="KW-0812">Transmembrane</keyword>
<dbReference type="GO" id="GO:0015483">
    <property type="term" value="F:long-chain fatty acid transporting porin activity"/>
    <property type="evidence" value="ECO:0007669"/>
    <property type="project" value="TreeGrafter"/>
</dbReference>
<keyword evidence="5 8" id="KW-0732">Signal</keyword>
<comment type="subcellular location">
    <subcellularLocation>
        <location evidence="1">Cell outer membrane</location>
        <topology evidence="1">Multi-pass membrane protein</topology>
    </subcellularLocation>
</comment>
<feature type="chain" id="PRO_5009943255" evidence="8">
    <location>
        <begin position="18"/>
        <end position="548"/>
    </location>
</feature>
<comment type="similarity">
    <text evidence="2">Belongs to the OmpP1/FadL family.</text>
</comment>
<dbReference type="SUPFAM" id="SSF56935">
    <property type="entry name" value="Porins"/>
    <property type="match status" value="1"/>
</dbReference>
<dbReference type="AlphaFoldDB" id="A0A1N7L7T0"/>
<evidence type="ECO:0000256" key="2">
    <source>
        <dbReference type="ARBA" id="ARBA00008163"/>
    </source>
</evidence>
<evidence type="ECO:0000256" key="5">
    <source>
        <dbReference type="ARBA" id="ARBA00022729"/>
    </source>
</evidence>
<evidence type="ECO:0000256" key="4">
    <source>
        <dbReference type="ARBA" id="ARBA00022692"/>
    </source>
</evidence>
<dbReference type="PANTHER" id="PTHR35093">
    <property type="entry name" value="OUTER MEMBRANE PROTEIN NMB0088-RELATED"/>
    <property type="match status" value="1"/>
</dbReference>
<gene>
    <name evidence="9" type="ORF">SAMN05421686_103339</name>
</gene>
<feature type="signal peptide" evidence="8">
    <location>
        <begin position="1"/>
        <end position="17"/>
    </location>
</feature>
<evidence type="ECO:0000256" key="3">
    <source>
        <dbReference type="ARBA" id="ARBA00022452"/>
    </source>
</evidence>
<evidence type="ECO:0000256" key="8">
    <source>
        <dbReference type="SAM" id="SignalP"/>
    </source>
</evidence>
<keyword evidence="3" id="KW-1134">Transmembrane beta strand</keyword>
<dbReference type="EMBL" id="FTOH01000003">
    <property type="protein sequence ID" value="SIS69899.1"/>
    <property type="molecule type" value="Genomic_DNA"/>
</dbReference>
<dbReference type="STRING" id="484498.SAMN05421686_103339"/>
<dbReference type="Gene3D" id="2.40.160.60">
    <property type="entry name" value="Outer membrane protein transport protein (OMPP1/FadL/TodX)"/>
    <property type="match status" value="1"/>
</dbReference>
<evidence type="ECO:0000256" key="6">
    <source>
        <dbReference type="ARBA" id="ARBA00023136"/>
    </source>
</evidence>
<keyword evidence="7" id="KW-0998">Cell outer membrane</keyword>
<evidence type="ECO:0000256" key="7">
    <source>
        <dbReference type="ARBA" id="ARBA00023237"/>
    </source>
</evidence>
<accession>A0A1N7L7T0</accession>
<keyword evidence="10" id="KW-1185">Reference proteome</keyword>
<dbReference type="Pfam" id="PF03349">
    <property type="entry name" value="Toluene_X"/>
    <property type="match status" value="1"/>
</dbReference>
<evidence type="ECO:0000313" key="10">
    <source>
        <dbReference type="Proteomes" id="UP000185639"/>
    </source>
</evidence>